<dbReference type="InterPro" id="IPR011057">
    <property type="entry name" value="Mss4-like_sf"/>
</dbReference>
<dbReference type="PANTHER" id="PTHR10173">
    <property type="entry name" value="METHIONINE SULFOXIDE REDUCTASE"/>
    <property type="match status" value="1"/>
</dbReference>
<proteinExistence type="inferred from homology"/>
<dbReference type="NCBIfam" id="TIGR00401">
    <property type="entry name" value="msrA"/>
    <property type="match status" value="1"/>
</dbReference>
<dbReference type="EMBL" id="JAULJQ010000007">
    <property type="protein sequence ID" value="MDO2409801.1"/>
    <property type="molecule type" value="Genomic_DNA"/>
</dbReference>
<dbReference type="Gene3D" id="3.30.1060.10">
    <property type="entry name" value="Peptide methionine sulphoxide reductase MsrA"/>
    <property type="match status" value="1"/>
</dbReference>
<dbReference type="GO" id="GO:0033743">
    <property type="term" value="F:peptide-methionine (R)-S-oxide reductase activity"/>
    <property type="evidence" value="ECO:0007669"/>
    <property type="project" value="UniProtKB-EC"/>
</dbReference>
<evidence type="ECO:0000256" key="8">
    <source>
        <dbReference type="ARBA" id="ARBA00048782"/>
    </source>
</evidence>
<evidence type="ECO:0000313" key="11">
    <source>
        <dbReference type="EMBL" id="MDO2409801.1"/>
    </source>
</evidence>
<keyword evidence="12" id="KW-1185">Reference proteome</keyword>
<dbReference type="PANTHER" id="PTHR10173:SF52">
    <property type="entry name" value="METHIONINE-R-SULFOXIDE REDUCTASE B1"/>
    <property type="match status" value="1"/>
</dbReference>
<reference evidence="11 12" key="1">
    <citation type="submission" date="2023-06" db="EMBL/GenBank/DDBJ databases">
        <title>Campylobacter magnum sp. nov., isolated from cecal contents of domestic pigs (Sus scrofa domesticus).</title>
        <authorList>
            <person name="Papic B."/>
            <person name="Gruntar I."/>
        </authorList>
    </citation>
    <scope>NUCLEOTIDE SEQUENCE [LARGE SCALE GENOMIC DNA]</scope>
    <source>
        <strain evidence="12">34484-21</strain>
    </source>
</reference>
<feature type="active site" evidence="9">
    <location>
        <position position="32"/>
    </location>
</feature>
<evidence type="ECO:0000256" key="3">
    <source>
        <dbReference type="ARBA" id="ARBA00023002"/>
    </source>
</evidence>
<evidence type="ECO:0000256" key="9">
    <source>
        <dbReference type="HAMAP-Rule" id="MF_01401"/>
    </source>
</evidence>
<evidence type="ECO:0000256" key="5">
    <source>
        <dbReference type="ARBA" id="ARBA00024679"/>
    </source>
</evidence>
<comment type="catalytic activity">
    <reaction evidence="6 9">
        <text>L-methionyl-[protein] + [thioredoxin]-disulfide + H2O = L-methionyl-(S)-S-oxide-[protein] + [thioredoxin]-dithiol</text>
        <dbReference type="Rhea" id="RHEA:14217"/>
        <dbReference type="Rhea" id="RHEA-COMP:10698"/>
        <dbReference type="Rhea" id="RHEA-COMP:10700"/>
        <dbReference type="Rhea" id="RHEA-COMP:12313"/>
        <dbReference type="Rhea" id="RHEA-COMP:12315"/>
        <dbReference type="ChEBI" id="CHEBI:15377"/>
        <dbReference type="ChEBI" id="CHEBI:16044"/>
        <dbReference type="ChEBI" id="CHEBI:29950"/>
        <dbReference type="ChEBI" id="CHEBI:44120"/>
        <dbReference type="ChEBI" id="CHEBI:50058"/>
        <dbReference type="EC" id="1.8.4.11"/>
    </reaction>
</comment>
<accession>A0ABT8T7U6</accession>
<keyword evidence="3 9" id="KW-0560">Oxidoreductase</keyword>
<dbReference type="Pfam" id="PF01625">
    <property type="entry name" value="PMSR"/>
    <property type="match status" value="1"/>
</dbReference>
<dbReference type="Pfam" id="PF01641">
    <property type="entry name" value="SelR"/>
    <property type="match status" value="1"/>
</dbReference>
<evidence type="ECO:0000313" key="12">
    <source>
        <dbReference type="Proteomes" id="UP001171111"/>
    </source>
</evidence>
<evidence type="ECO:0000256" key="1">
    <source>
        <dbReference type="ARBA" id="ARBA00008076"/>
    </source>
</evidence>
<dbReference type="RefSeq" id="WP_302244580.1">
    <property type="nucleotide sequence ID" value="NZ_JAULJQ010000007.1"/>
</dbReference>
<comment type="similarity">
    <text evidence="9">Belongs to the MsrA Met sulfoxide reductase family.</text>
</comment>
<organism evidence="11 12">
    <name type="scientific">Campylobacter magnus</name>
    <dbReference type="NCBI Taxonomy" id="3026462"/>
    <lineage>
        <taxon>Bacteria</taxon>
        <taxon>Pseudomonadati</taxon>
        <taxon>Campylobacterota</taxon>
        <taxon>Epsilonproteobacteria</taxon>
        <taxon>Campylobacterales</taxon>
        <taxon>Campylobacteraceae</taxon>
        <taxon>Campylobacter</taxon>
    </lineage>
</organism>
<dbReference type="PROSITE" id="PS51790">
    <property type="entry name" value="MSRB"/>
    <property type="match status" value="1"/>
</dbReference>
<sequence length="334" mass="37810">MLKKFLLIFLAIFSLSYAKGELVKEIYLAGGCFWGMEGYFSRIKGVESTKVGYANGNGNETSYYEIKSTGHAETLLLSYDATKISLKEILAHFWRVIDPYSLNRQGNDVGVQYRSGIYFTNKDDESVIKEFLALKQEQDKSKKIAIEVEPLKNFVVAEEYHQKYLEKNPNGYCHIDLNLANEPLHDDSRFKVPSRDELKLKLSPQVYEITQNKGTERAGTSPLNKNYEKGIYIDAVTKKPLFASTDKFDSGSGWPSFTKPITGDTIEYKKDFSHGMSRIEVSSKLGGSHLGHVFNDGPIDKGGLRYCINGASLEFIPLEKMDELGYGDYKRYVK</sequence>
<dbReference type="EC" id="1.8.4.11" evidence="9"/>
<evidence type="ECO:0000256" key="6">
    <source>
        <dbReference type="ARBA" id="ARBA00047806"/>
    </source>
</evidence>
<dbReference type="InterPro" id="IPR002569">
    <property type="entry name" value="Met_Sox_Rdtase_MsrA_dom"/>
</dbReference>
<evidence type="ECO:0000256" key="2">
    <source>
        <dbReference type="ARBA" id="ARBA00011017"/>
    </source>
</evidence>
<name>A0ABT8T7U6_9BACT</name>
<dbReference type="Proteomes" id="UP001171111">
    <property type="component" value="Unassembled WGS sequence"/>
</dbReference>
<comment type="function">
    <text evidence="5 9">Has an important function as a repair enzyme for proteins that have been inactivated by oxidation. Catalyzes the reversible oxidation-reduction of methionine sulfoxide in proteins to methionine.</text>
</comment>
<dbReference type="InterPro" id="IPR002579">
    <property type="entry name" value="Met_Sox_Rdtase_MsrB_dom"/>
</dbReference>
<feature type="domain" description="MsrB" evidence="10">
    <location>
        <begin position="195"/>
        <end position="318"/>
    </location>
</feature>
<dbReference type="InterPro" id="IPR036509">
    <property type="entry name" value="Met_Sox_Rdtase_MsrA_sf"/>
</dbReference>
<evidence type="ECO:0000259" key="10">
    <source>
        <dbReference type="PROSITE" id="PS51790"/>
    </source>
</evidence>
<comment type="catalytic activity">
    <reaction evidence="7">
        <text>L-methionyl-[protein] + [thioredoxin]-disulfide + H2O = L-methionyl-(R)-S-oxide-[protein] + [thioredoxin]-dithiol</text>
        <dbReference type="Rhea" id="RHEA:24164"/>
        <dbReference type="Rhea" id="RHEA-COMP:10698"/>
        <dbReference type="Rhea" id="RHEA-COMP:10700"/>
        <dbReference type="Rhea" id="RHEA-COMP:12313"/>
        <dbReference type="Rhea" id="RHEA-COMP:12314"/>
        <dbReference type="ChEBI" id="CHEBI:15377"/>
        <dbReference type="ChEBI" id="CHEBI:16044"/>
        <dbReference type="ChEBI" id="CHEBI:29950"/>
        <dbReference type="ChEBI" id="CHEBI:45764"/>
        <dbReference type="ChEBI" id="CHEBI:50058"/>
        <dbReference type="EC" id="1.8.4.12"/>
    </reaction>
</comment>
<comment type="similarity">
    <text evidence="2">In the N-terminal section; belongs to the MsrA Met sulfoxide reductase family.</text>
</comment>
<comment type="catalytic activity">
    <reaction evidence="8 9">
        <text>[thioredoxin]-disulfide + L-methionine + H2O = L-methionine (S)-S-oxide + [thioredoxin]-dithiol</text>
        <dbReference type="Rhea" id="RHEA:19993"/>
        <dbReference type="Rhea" id="RHEA-COMP:10698"/>
        <dbReference type="Rhea" id="RHEA-COMP:10700"/>
        <dbReference type="ChEBI" id="CHEBI:15377"/>
        <dbReference type="ChEBI" id="CHEBI:29950"/>
        <dbReference type="ChEBI" id="CHEBI:50058"/>
        <dbReference type="ChEBI" id="CHEBI:57844"/>
        <dbReference type="ChEBI" id="CHEBI:58772"/>
        <dbReference type="EC" id="1.8.4.11"/>
    </reaction>
</comment>
<evidence type="ECO:0000256" key="4">
    <source>
        <dbReference type="ARBA" id="ARBA00023268"/>
    </source>
</evidence>
<evidence type="ECO:0000256" key="7">
    <source>
        <dbReference type="ARBA" id="ARBA00048488"/>
    </source>
</evidence>
<comment type="caution">
    <text evidence="11">The sequence shown here is derived from an EMBL/GenBank/DDBJ whole genome shotgun (WGS) entry which is preliminary data.</text>
</comment>
<keyword evidence="4" id="KW-0511">Multifunctional enzyme</keyword>
<gene>
    <name evidence="11" type="primary">msrB</name>
    <name evidence="9" type="synonym">msrA</name>
    <name evidence="11" type="ORF">Q2362_06780</name>
</gene>
<comment type="similarity">
    <text evidence="1">In the C-terminal section; belongs to the MsrB Met sulfoxide reductase family.</text>
</comment>
<dbReference type="Gene3D" id="2.170.150.20">
    <property type="entry name" value="Peptide methionine sulfoxide reductase"/>
    <property type="match status" value="1"/>
</dbReference>
<dbReference type="InterPro" id="IPR028427">
    <property type="entry name" value="Met_Sox_Rdtase_MsrB"/>
</dbReference>
<dbReference type="SUPFAM" id="SSF51316">
    <property type="entry name" value="Mss4-like"/>
    <property type="match status" value="1"/>
</dbReference>
<dbReference type="NCBIfam" id="TIGR00357">
    <property type="entry name" value="peptide-methionine (R)-S-oxide reductase MsrB"/>
    <property type="match status" value="1"/>
</dbReference>
<dbReference type="HAMAP" id="MF_01401">
    <property type="entry name" value="MsrA"/>
    <property type="match status" value="1"/>
</dbReference>
<protein>
    <recommendedName>
        <fullName evidence="9">Peptide methionine sulfoxide reductase MsrA</fullName>
        <shortName evidence="9">Protein-methionine-S-oxide reductase</shortName>
        <ecNumber evidence="9">1.8.4.11</ecNumber>
    </recommendedName>
    <alternativeName>
        <fullName evidence="9">Peptide-methionine (S)-S-oxide reductase</fullName>
        <shortName evidence="9">Peptide Met(O) reductase</shortName>
    </alternativeName>
</protein>
<dbReference type="SUPFAM" id="SSF55068">
    <property type="entry name" value="Peptide methionine sulfoxide reductase"/>
    <property type="match status" value="1"/>
</dbReference>